<dbReference type="GO" id="GO:0033539">
    <property type="term" value="P:fatty acid beta-oxidation using acyl-CoA dehydrogenase"/>
    <property type="evidence" value="ECO:0007669"/>
    <property type="project" value="TreeGrafter"/>
</dbReference>
<dbReference type="GO" id="GO:0003995">
    <property type="term" value="F:acyl-CoA dehydrogenase activity"/>
    <property type="evidence" value="ECO:0007669"/>
    <property type="project" value="TreeGrafter"/>
</dbReference>
<proteinExistence type="predicted"/>
<dbReference type="Gene3D" id="1.10.540.10">
    <property type="entry name" value="Acyl-CoA dehydrogenase/oxidase, N-terminal domain"/>
    <property type="match status" value="1"/>
</dbReference>
<accession>A0A0E4FVF0</accession>
<dbReference type="InterPro" id="IPR050741">
    <property type="entry name" value="Acyl-CoA_dehydrogenase"/>
</dbReference>
<dbReference type="EMBL" id="AP014685">
    <property type="protein sequence ID" value="BAR59434.1"/>
    <property type="molecule type" value="Genomic_DNA"/>
</dbReference>
<name>A0A0E4FVF0_9BRAD</name>
<dbReference type="Proteomes" id="UP000063308">
    <property type="component" value="Chromosome"/>
</dbReference>
<evidence type="ECO:0000313" key="4">
    <source>
        <dbReference type="Proteomes" id="UP000063308"/>
    </source>
</evidence>
<evidence type="ECO:0000313" key="3">
    <source>
        <dbReference type="EMBL" id="BAR59434.1"/>
    </source>
</evidence>
<reference evidence="3 4" key="1">
    <citation type="submission" date="2014-11" db="EMBL/GenBank/DDBJ databases">
        <title>Symbiosis island explosion on the genome of extra-slow-growing strains of soybean bradyrhizobia with massive insertion sequences.</title>
        <authorList>
            <person name="Iida T."/>
            <person name="Minamisawa K."/>
        </authorList>
    </citation>
    <scope>NUCLEOTIDE SEQUENCE [LARGE SCALE GENOMIC DNA]</scope>
    <source>
        <strain evidence="3 4">NK6</strain>
    </source>
</reference>
<organism evidence="3 4">
    <name type="scientific">Bradyrhizobium diazoefficiens</name>
    <dbReference type="NCBI Taxonomy" id="1355477"/>
    <lineage>
        <taxon>Bacteria</taxon>
        <taxon>Pseudomonadati</taxon>
        <taxon>Pseudomonadota</taxon>
        <taxon>Alphaproteobacteria</taxon>
        <taxon>Hyphomicrobiales</taxon>
        <taxon>Nitrobacteraceae</taxon>
        <taxon>Bradyrhizobium</taxon>
    </lineage>
</organism>
<dbReference type="InterPro" id="IPR009100">
    <property type="entry name" value="AcylCoA_DH/oxidase_NM_dom_sf"/>
</dbReference>
<dbReference type="PANTHER" id="PTHR48083:SF33">
    <property type="entry name" value="ACYL-COENZYME A DEHYDROGENASE"/>
    <property type="match status" value="1"/>
</dbReference>
<feature type="domain" description="Acyl-CoA dehydrogenase/oxidase N-terminal" evidence="2">
    <location>
        <begin position="10"/>
        <end position="95"/>
    </location>
</feature>
<keyword evidence="1" id="KW-0560">Oxidoreductase</keyword>
<dbReference type="AlphaFoldDB" id="A0A0E4FVF0"/>
<evidence type="ECO:0000259" key="2">
    <source>
        <dbReference type="Pfam" id="PF02771"/>
    </source>
</evidence>
<dbReference type="InterPro" id="IPR013786">
    <property type="entry name" value="AcylCoA_DH/ox_N"/>
</dbReference>
<dbReference type="InterPro" id="IPR046373">
    <property type="entry name" value="Acyl-CoA_Oxase/DH_mid-dom_sf"/>
</dbReference>
<evidence type="ECO:0000256" key="1">
    <source>
        <dbReference type="ARBA" id="ARBA00023002"/>
    </source>
</evidence>
<dbReference type="GO" id="GO:0050660">
    <property type="term" value="F:flavin adenine dinucleotide binding"/>
    <property type="evidence" value="ECO:0007669"/>
    <property type="project" value="InterPro"/>
</dbReference>
<gene>
    <name evidence="3" type="ORF">NK6_6281</name>
</gene>
<dbReference type="PANTHER" id="PTHR48083">
    <property type="entry name" value="MEDIUM-CHAIN SPECIFIC ACYL-COA DEHYDROGENASE, MITOCHONDRIAL-RELATED"/>
    <property type="match status" value="1"/>
</dbReference>
<sequence length="158" mass="17717">MLDEWKIFWEWRDLPPDVWHFVKREKFFGMIIPKEFGGLGFSPYAHSEVVRKISTRSIAAAVTVMVPNSLGPGELLMRFGTKEQQARWLPRLANGRDIPCFGLTSPEAGSDAASMVDSGVICKGTFEGREVVGLRLNWHKRYITLGPVATLLGRLQGL</sequence>
<protein>
    <submittedName>
        <fullName evidence="3">Acyl-CoA dehydrogenase</fullName>
    </submittedName>
</protein>
<dbReference type="InterPro" id="IPR037069">
    <property type="entry name" value="AcylCoA_DH/ox_N_sf"/>
</dbReference>
<dbReference type="Pfam" id="PF02771">
    <property type="entry name" value="Acyl-CoA_dh_N"/>
    <property type="match status" value="1"/>
</dbReference>
<dbReference type="GO" id="GO:0005737">
    <property type="term" value="C:cytoplasm"/>
    <property type="evidence" value="ECO:0007669"/>
    <property type="project" value="TreeGrafter"/>
</dbReference>
<dbReference type="SUPFAM" id="SSF56645">
    <property type="entry name" value="Acyl-CoA dehydrogenase NM domain-like"/>
    <property type="match status" value="1"/>
</dbReference>
<dbReference type="Gene3D" id="2.40.110.10">
    <property type="entry name" value="Butyryl-CoA Dehydrogenase, subunit A, domain 2"/>
    <property type="match status" value="1"/>
</dbReference>